<sequence length="136" mass="16128">MIILLISERKEIYETTERIVDRKYSLIWHSYDILNEGKFPKTDVIIVDFGKHVDDIGAFEVIIKIKGKLGHMIPILALMEESSPQDIFTILRAGAYDYLEDSQNISEYCKKIDELILWEWYLDCRKDYGEYIDQER</sequence>
<dbReference type="Proteomes" id="UP000235093">
    <property type="component" value="Unassembled WGS sequence"/>
</dbReference>
<protein>
    <recommendedName>
        <fullName evidence="3">Stage 0 sporulation protein A homolog</fullName>
    </recommendedName>
</protein>
<evidence type="ECO:0000313" key="1">
    <source>
        <dbReference type="EMBL" id="PLT76007.1"/>
    </source>
</evidence>
<gene>
    <name evidence="1" type="ORF">CDL23_06725</name>
</gene>
<organism evidence="1 2">
    <name type="scientific">Mediterraneibacter gnavus</name>
    <name type="common">Ruminococcus gnavus</name>
    <dbReference type="NCBI Taxonomy" id="33038"/>
    <lineage>
        <taxon>Bacteria</taxon>
        <taxon>Bacillati</taxon>
        <taxon>Bacillota</taxon>
        <taxon>Clostridia</taxon>
        <taxon>Lachnospirales</taxon>
        <taxon>Lachnospiraceae</taxon>
        <taxon>Mediterraneibacter</taxon>
    </lineage>
</organism>
<evidence type="ECO:0000313" key="2">
    <source>
        <dbReference type="Proteomes" id="UP000235093"/>
    </source>
</evidence>
<dbReference type="Gene3D" id="3.40.50.2300">
    <property type="match status" value="1"/>
</dbReference>
<dbReference type="SUPFAM" id="SSF52172">
    <property type="entry name" value="CheY-like"/>
    <property type="match status" value="1"/>
</dbReference>
<accession>A0A2N5PLL8</accession>
<proteinExistence type="predicted"/>
<dbReference type="EMBL" id="NIHT01000008">
    <property type="protein sequence ID" value="PLT76007.1"/>
    <property type="molecule type" value="Genomic_DNA"/>
</dbReference>
<dbReference type="AlphaFoldDB" id="A0A2N5PLL8"/>
<reference evidence="1 2" key="1">
    <citation type="journal article" date="2017" name="Genome Med.">
        <title>A novel Ruminococcus gnavus clade enriched in inflammatory bowel disease patients.</title>
        <authorList>
            <person name="Hall A.B."/>
            <person name="Yassour M."/>
            <person name="Sauk J."/>
            <person name="Garner A."/>
            <person name="Jiang X."/>
            <person name="Arthur T."/>
            <person name="Lagoudas G.K."/>
            <person name="Vatanen T."/>
            <person name="Fornelos N."/>
            <person name="Wilson R."/>
            <person name="Bertha M."/>
            <person name="Cohen M."/>
            <person name="Garber J."/>
            <person name="Khalili H."/>
            <person name="Gevers D."/>
            <person name="Ananthakrishnan A.N."/>
            <person name="Kugathasan S."/>
            <person name="Lander E.S."/>
            <person name="Blainey P."/>
            <person name="Vlamakis H."/>
            <person name="Xavier R.J."/>
            <person name="Huttenhower C."/>
        </authorList>
    </citation>
    <scope>NUCLEOTIDE SEQUENCE [LARGE SCALE GENOMIC DNA]</scope>
    <source>
        <strain evidence="1 2">RJX1125</strain>
    </source>
</reference>
<dbReference type="InterPro" id="IPR011006">
    <property type="entry name" value="CheY-like_superfamily"/>
</dbReference>
<evidence type="ECO:0008006" key="3">
    <source>
        <dbReference type="Google" id="ProtNLM"/>
    </source>
</evidence>
<dbReference type="RefSeq" id="WP_101883901.1">
    <property type="nucleotide sequence ID" value="NZ_JAQMLH010000050.1"/>
</dbReference>
<name>A0A2N5PLL8_MEDGN</name>
<comment type="caution">
    <text evidence="1">The sequence shown here is derived from an EMBL/GenBank/DDBJ whole genome shotgun (WGS) entry which is preliminary data.</text>
</comment>